<feature type="chain" id="PRO_5046493239" evidence="2">
    <location>
        <begin position="27"/>
        <end position="725"/>
    </location>
</feature>
<sequence length="725" mass="81438">MGFSMRIGRRFNLILFFLLVSGSASSIKIEEVNEDQSTVVLSRGAVINPLDGVMVYDQLEQCFFLLPDIPEPPSLTDVKCSDGMDEKLCNLFEEQKQVLRDIQAELKITNRVLTTKGLGDQNAFVPSKVNRKWFETVPFVDVHSATPNQEIKEAAGNDYLSDVEMRLALRKILETGGTRELDVRQKRAVLPFLIPAFKFASKALASSQLQDFFKGFFTGDNGILSTLAAFRASSPADRKAFTELSKRVSEFETETKKLFIDVLSKTDDIEKTINELQNDHYELSNNIVGFKELVLSHQSLISDLSRLIYVSNIYAMHFQAFSDCRSGKISPTFIPLSLLSEKLRDLETKMPSDKTLLFSSAEAFRYYTLTLAECIYDSRGGLVKIGIPLRKKQSAFHVYEYKPIQFAYNDFTCSLETPATHVIKDLNSNDVFPITELEAESCDVSTGLCRLPMSTDMDTSSICIAILLKGSSANLIRENCKFHCSKRSIADISEISEDVFVGIHLPPRGIEIRCPGETIPLSSEVAIGSHRFSLICTMCSLYWNNRLVASSSGVPCKDERRPVIETLLPIQFSVLKDVKPDGDDGIEKTVFTGTEEIINSKYDPETGTTIPPLSILPGLFTSLGVFWDFMQSLAILYIYYRNRFIPNPLGVVLNNMIPGVAADRYTCQLSDDVYIMLWTILIVNLAALVPSMLYKVYRFFYDLYNDSVEAAALRQEVDRQLAHIP</sequence>
<protein>
    <submittedName>
        <fullName evidence="3">Uncharacterized protein</fullName>
    </submittedName>
</protein>
<feature type="transmembrane region" description="Helical" evidence="1">
    <location>
        <begin position="673"/>
        <end position="694"/>
    </location>
</feature>
<comment type="caution">
    <text evidence="3">The sequence shown here is derived from an EMBL/GenBank/DDBJ whole genome shotgun (WGS) entry which is preliminary data.</text>
</comment>
<feature type="signal peptide" evidence="2">
    <location>
        <begin position="1"/>
        <end position="26"/>
    </location>
</feature>
<evidence type="ECO:0000313" key="4">
    <source>
        <dbReference type="Proteomes" id="UP001642540"/>
    </source>
</evidence>
<name>A0ABP1RZ72_9HEXA</name>
<dbReference type="Proteomes" id="UP001642540">
    <property type="component" value="Unassembled WGS sequence"/>
</dbReference>
<keyword evidence="1" id="KW-0472">Membrane</keyword>
<keyword evidence="2" id="KW-0732">Signal</keyword>
<organism evidence="3 4">
    <name type="scientific">Orchesella dallaii</name>
    <dbReference type="NCBI Taxonomy" id="48710"/>
    <lineage>
        <taxon>Eukaryota</taxon>
        <taxon>Metazoa</taxon>
        <taxon>Ecdysozoa</taxon>
        <taxon>Arthropoda</taxon>
        <taxon>Hexapoda</taxon>
        <taxon>Collembola</taxon>
        <taxon>Entomobryomorpha</taxon>
        <taxon>Entomobryoidea</taxon>
        <taxon>Orchesellidae</taxon>
        <taxon>Orchesellinae</taxon>
        <taxon>Orchesella</taxon>
    </lineage>
</organism>
<gene>
    <name evidence="3" type="ORF">ODALV1_LOCUS27914</name>
</gene>
<keyword evidence="4" id="KW-1185">Reference proteome</keyword>
<reference evidence="3 4" key="1">
    <citation type="submission" date="2024-08" db="EMBL/GenBank/DDBJ databases">
        <authorList>
            <person name="Cucini C."/>
            <person name="Frati F."/>
        </authorList>
    </citation>
    <scope>NUCLEOTIDE SEQUENCE [LARGE SCALE GENOMIC DNA]</scope>
</reference>
<evidence type="ECO:0000256" key="1">
    <source>
        <dbReference type="SAM" id="Phobius"/>
    </source>
</evidence>
<feature type="transmembrane region" description="Helical" evidence="1">
    <location>
        <begin position="619"/>
        <end position="640"/>
    </location>
</feature>
<accession>A0ABP1RZ72</accession>
<evidence type="ECO:0000313" key="3">
    <source>
        <dbReference type="EMBL" id="CAL8139619.1"/>
    </source>
</evidence>
<evidence type="ECO:0000256" key="2">
    <source>
        <dbReference type="SAM" id="SignalP"/>
    </source>
</evidence>
<keyword evidence="1" id="KW-1133">Transmembrane helix</keyword>
<proteinExistence type="predicted"/>
<keyword evidence="1" id="KW-0812">Transmembrane</keyword>
<dbReference type="EMBL" id="CAXLJM020000129">
    <property type="protein sequence ID" value="CAL8139619.1"/>
    <property type="molecule type" value="Genomic_DNA"/>
</dbReference>